<sequence>MDDSDPRLQCCSLLSRLSAAVGRLLLLVAPCTGLVTWGPGRVGDVLHAILGHGLRHPQAGYLELLRTLERLCPDFSPIDAQGMEQEESIALGSGDPSQPAVRWLSQAMRSLALSRLLSPLLLQPHPVGSLYAEHAFARSVPHVTAMLLCLGALEENNPGQLGLIDPATVGAHTSCSSRLSKSHSLMSLRAPASGPSPRRHSLMQTSAAINAATTTAVTDSPAHDVNCTSGTSAATSSSASAGSGGGGGGGGGSGGGGGGGSTDAASHRSQTSVEGRSRQGRSRHVRSRSDTVVAVVKPPLDRTHELLDILAAQHHGSCADLDKENAHFSLSDALMTVIELIKCSSAEDDEGLGRTGEVDGYDDEEEEEDEEEEDDEEEEEDDEEEEVVDGLDAHSNASPRSRMMSGPDLLAMLPLPCSRGSARAVATQLLRHLQRLRLPGATADRIGHALLGQQALCLGSTSADEHGESGGWKPPPPQIIFHMHPKLSKKEILTSQNYRCAGCGRSVEPGFLGRVRFCEYSGGYFCACCHVGSRAALPALVLRRWDFSARPVSEHGRELLSRAAGDPLCDVGALHPGLYTRVRALRGVRDLREQLFHMKNLLKTCRFATRVVDRFDEEPGHLSERVHLYSLRDLVHVKSGSLAQRLAELLHVGLTHVNNCELCQAKGFICEFCHNDNDILHPFQLARCRQCDECRACFHRSCFLPSLPCPRCQRRRSRREEMDRRDDDPGLPANGPRLPDNGPVSLRTTPSL</sequence>
<feature type="compositionally biased region" description="Polar residues" evidence="2">
    <location>
        <begin position="263"/>
        <end position="274"/>
    </location>
</feature>
<evidence type="ECO:0000313" key="5">
    <source>
        <dbReference type="RefSeq" id="XP_032834509.1"/>
    </source>
</evidence>
<feature type="region of interest" description="Disordered" evidence="2">
    <location>
        <begin position="718"/>
        <end position="752"/>
    </location>
</feature>
<dbReference type="KEGG" id="pmrn:116956789"/>
<evidence type="ECO:0000259" key="3">
    <source>
        <dbReference type="SMART" id="SM01175"/>
    </source>
</evidence>
<dbReference type="Proteomes" id="UP001318040">
    <property type="component" value="Chromosome 67"/>
</dbReference>
<dbReference type="GO" id="GO:1901981">
    <property type="term" value="F:phosphatidylinositol phosphate binding"/>
    <property type="evidence" value="ECO:0007669"/>
    <property type="project" value="TreeGrafter"/>
</dbReference>
<dbReference type="InterPro" id="IPR025258">
    <property type="entry name" value="RH_dom"/>
</dbReference>
<dbReference type="PANTHER" id="PTHR45971">
    <property type="entry name" value="PHOX (PX) DOMAIN-CONTAINING PROTEIN"/>
    <property type="match status" value="1"/>
</dbReference>
<dbReference type="PANTHER" id="PTHR45971:SF1">
    <property type="entry name" value="RUBICON, ISOFORM A"/>
    <property type="match status" value="1"/>
</dbReference>
<feature type="compositionally biased region" description="Gly residues" evidence="2">
    <location>
        <begin position="242"/>
        <end position="261"/>
    </location>
</feature>
<dbReference type="SUPFAM" id="SSF140741">
    <property type="entry name" value="RUN domain-like"/>
    <property type="match status" value="1"/>
</dbReference>
<dbReference type="SMART" id="SM01175">
    <property type="entry name" value="DUF4206"/>
    <property type="match status" value="1"/>
</dbReference>
<feature type="compositionally biased region" description="Low complexity" evidence="2">
    <location>
        <begin position="228"/>
        <end position="241"/>
    </location>
</feature>
<evidence type="ECO:0000256" key="1">
    <source>
        <dbReference type="ARBA" id="ARBA00023006"/>
    </source>
</evidence>
<dbReference type="InterPro" id="IPR048569">
    <property type="entry name" value="RUBC_PIKBD"/>
</dbReference>
<reference evidence="5" key="1">
    <citation type="submission" date="2025-08" db="UniProtKB">
        <authorList>
            <consortium name="RefSeq"/>
        </authorList>
    </citation>
    <scope>IDENTIFICATION</scope>
    <source>
        <tissue evidence="5">Sperm</tissue>
    </source>
</reference>
<keyword evidence="1" id="KW-0072">Autophagy</keyword>
<feature type="compositionally biased region" description="Basic and acidic residues" evidence="2">
    <location>
        <begin position="718"/>
        <end position="728"/>
    </location>
</feature>
<protein>
    <submittedName>
        <fullName evidence="5">Run domain Beclin-1-interacting and cysteine-rich domain-containing protein-like isoform X1</fullName>
    </submittedName>
</protein>
<gene>
    <name evidence="5" type="primary">LOC116956789</name>
</gene>
<feature type="compositionally biased region" description="Acidic residues" evidence="2">
    <location>
        <begin position="359"/>
        <end position="389"/>
    </location>
</feature>
<dbReference type="RefSeq" id="XP_032834509.1">
    <property type="nucleotide sequence ID" value="XM_032978618.1"/>
</dbReference>
<dbReference type="Pfam" id="PF13901">
    <property type="entry name" value="RH_dom"/>
    <property type="match status" value="1"/>
</dbReference>
<dbReference type="InterPro" id="IPR052428">
    <property type="entry name" value="Autophagy_HostDef_Reg"/>
</dbReference>
<name>A0AAJ7UEX4_PETMA</name>
<keyword evidence="4" id="KW-1185">Reference proteome</keyword>
<proteinExistence type="predicted"/>
<organism evidence="4 5">
    <name type="scientific">Petromyzon marinus</name>
    <name type="common">Sea lamprey</name>
    <dbReference type="NCBI Taxonomy" id="7757"/>
    <lineage>
        <taxon>Eukaryota</taxon>
        <taxon>Metazoa</taxon>
        <taxon>Chordata</taxon>
        <taxon>Craniata</taxon>
        <taxon>Vertebrata</taxon>
        <taxon>Cyclostomata</taxon>
        <taxon>Hyperoartia</taxon>
        <taxon>Petromyzontiformes</taxon>
        <taxon>Petromyzontidae</taxon>
        <taxon>Petromyzon</taxon>
    </lineage>
</organism>
<dbReference type="GO" id="GO:0006914">
    <property type="term" value="P:autophagy"/>
    <property type="evidence" value="ECO:0007669"/>
    <property type="project" value="UniProtKB-KW"/>
</dbReference>
<dbReference type="AlphaFoldDB" id="A0AAJ7UEX4"/>
<feature type="region of interest" description="Disordered" evidence="2">
    <location>
        <begin position="348"/>
        <end position="405"/>
    </location>
</feature>
<accession>A0AAJ7UEX4</accession>
<feature type="domain" description="Rubicon Homology" evidence="3">
    <location>
        <begin position="516"/>
        <end position="719"/>
    </location>
</feature>
<evidence type="ECO:0000256" key="2">
    <source>
        <dbReference type="SAM" id="MobiDB-lite"/>
    </source>
</evidence>
<feature type="region of interest" description="Disordered" evidence="2">
    <location>
        <begin position="228"/>
        <end position="296"/>
    </location>
</feature>
<dbReference type="Pfam" id="PF21054">
    <property type="entry name" value="RUBC_PIKBD"/>
    <property type="match status" value="1"/>
</dbReference>
<dbReference type="InterPro" id="IPR037213">
    <property type="entry name" value="Run_dom_sf"/>
</dbReference>
<evidence type="ECO:0000313" key="4">
    <source>
        <dbReference type="Proteomes" id="UP001318040"/>
    </source>
</evidence>